<evidence type="ECO:0000256" key="1">
    <source>
        <dbReference type="SAM" id="MobiDB-lite"/>
    </source>
</evidence>
<dbReference type="Pfam" id="PF01636">
    <property type="entry name" value="APH"/>
    <property type="match status" value="1"/>
</dbReference>
<proteinExistence type="predicted"/>
<comment type="caution">
    <text evidence="3">The sequence shown here is derived from an EMBL/GenBank/DDBJ whole genome shotgun (WGS) entry which is preliminary data.</text>
</comment>
<organism evidence="3 4">
    <name type="scientific">Georgenia soli</name>
    <dbReference type="NCBI Taxonomy" id="638953"/>
    <lineage>
        <taxon>Bacteria</taxon>
        <taxon>Bacillati</taxon>
        <taxon>Actinomycetota</taxon>
        <taxon>Actinomycetes</taxon>
        <taxon>Micrococcales</taxon>
        <taxon>Bogoriellaceae</taxon>
        <taxon>Georgenia</taxon>
    </lineage>
</organism>
<dbReference type="RefSeq" id="WP_211287254.1">
    <property type="nucleotide sequence ID" value="NZ_PDJI01000004.1"/>
</dbReference>
<sequence>MVRSALALAALATTAVPGLDVVATRPPQTANSDYQTTGLLDAGGRHWVIRAPLHPAAGAALEGEVALLANLTKEVDEGRLPFDVPRPVGFAALPEGGRAMVFRALVGRPLVLDRLTSGPGLSAELGRAIAAFHELDISVVADAGLPVYDPDSYRRRCLAEVDEAARTGRVPSVLLNRWEHALEDVALWKFRPTPVHGDLAPEHVLVKDGRITAVLSLSEVHVGDPAEDLAWLLAAAPEDSLDAIEEAYSLARTEGADATLLNRALLVSELALARWLLHGVRHDEQPVIEDATAMLRTLAADVSDAPGIGSREPVVVPDYDAGWSDEDVDDTGRLHDTVRVDETRGVDETEGVASADVVPLDDEGRGDDEDEDVDDETPAAAGVPGPERGLAGAGRAADSPGHPDHLDDADRGRSADQSGSVEGHAEGGVTAAGQRPDAGAVTEELNLGSNLPDFLREDEDRRSS</sequence>
<gene>
    <name evidence="3" type="ORF">ATJ97_3128</name>
</gene>
<feature type="compositionally biased region" description="Basic and acidic residues" evidence="1">
    <location>
        <begin position="454"/>
        <end position="464"/>
    </location>
</feature>
<dbReference type="AlphaFoldDB" id="A0A2A9ENV5"/>
<dbReference type="Proteomes" id="UP000222106">
    <property type="component" value="Unassembled WGS sequence"/>
</dbReference>
<evidence type="ECO:0000259" key="2">
    <source>
        <dbReference type="Pfam" id="PF01636"/>
    </source>
</evidence>
<dbReference type="Gene3D" id="3.90.1200.10">
    <property type="match status" value="1"/>
</dbReference>
<feature type="region of interest" description="Disordered" evidence="1">
    <location>
        <begin position="309"/>
        <end position="464"/>
    </location>
</feature>
<reference evidence="3 4" key="1">
    <citation type="submission" date="2017-10" db="EMBL/GenBank/DDBJ databases">
        <title>Sequencing the genomes of 1000 actinobacteria strains.</title>
        <authorList>
            <person name="Klenk H.-P."/>
        </authorList>
    </citation>
    <scope>NUCLEOTIDE SEQUENCE [LARGE SCALE GENOMIC DNA]</scope>
    <source>
        <strain evidence="3 4">DSM 21838</strain>
    </source>
</reference>
<dbReference type="GO" id="GO:0016740">
    <property type="term" value="F:transferase activity"/>
    <property type="evidence" value="ECO:0007669"/>
    <property type="project" value="UniProtKB-KW"/>
</dbReference>
<keyword evidence="4" id="KW-1185">Reference proteome</keyword>
<dbReference type="EMBL" id="PDJI01000004">
    <property type="protein sequence ID" value="PFG40598.1"/>
    <property type="molecule type" value="Genomic_DNA"/>
</dbReference>
<protein>
    <submittedName>
        <fullName evidence="3">Phosphotransferase family enzyme</fullName>
    </submittedName>
</protein>
<accession>A0A2A9ENV5</accession>
<keyword evidence="3" id="KW-0808">Transferase</keyword>
<feature type="compositionally biased region" description="Basic and acidic residues" evidence="1">
    <location>
        <begin position="330"/>
        <end position="347"/>
    </location>
</feature>
<feature type="compositionally biased region" description="Acidic residues" evidence="1">
    <location>
        <begin position="359"/>
        <end position="377"/>
    </location>
</feature>
<evidence type="ECO:0000313" key="4">
    <source>
        <dbReference type="Proteomes" id="UP000222106"/>
    </source>
</evidence>
<dbReference type="InterPro" id="IPR002575">
    <property type="entry name" value="Aminoglycoside_PTrfase"/>
</dbReference>
<evidence type="ECO:0000313" key="3">
    <source>
        <dbReference type="EMBL" id="PFG40598.1"/>
    </source>
</evidence>
<dbReference type="SUPFAM" id="SSF56112">
    <property type="entry name" value="Protein kinase-like (PK-like)"/>
    <property type="match status" value="1"/>
</dbReference>
<feature type="compositionally biased region" description="Basic and acidic residues" evidence="1">
    <location>
        <begin position="401"/>
        <end position="414"/>
    </location>
</feature>
<name>A0A2A9ENV5_9MICO</name>
<feature type="domain" description="Aminoglycoside phosphotransferase" evidence="2">
    <location>
        <begin position="41"/>
        <end position="250"/>
    </location>
</feature>
<dbReference type="InterPro" id="IPR011009">
    <property type="entry name" value="Kinase-like_dom_sf"/>
</dbReference>